<organism evidence="2 3">
    <name type="scientific">Tetragonisca angustula</name>
    <dbReference type="NCBI Taxonomy" id="166442"/>
    <lineage>
        <taxon>Eukaryota</taxon>
        <taxon>Metazoa</taxon>
        <taxon>Ecdysozoa</taxon>
        <taxon>Arthropoda</taxon>
        <taxon>Hexapoda</taxon>
        <taxon>Insecta</taxon>
        <taxon>Pterygota</taxon>
        <taxon>Neoptera</taxon>
        <taxon>Endopterygota</taxon>
        <taxon>Hymenoptera</taxon>
        <taxon>Apocrita</taxon>
        <taxon>Aculeata</taxon>
        <taxon>Apoidea</taxon>
        <taxon>Anthophila</taxon>
        <taxon>Apidae</taxon>
        <taxon>Tetragonisca</taxon>
    </lineage>
</organism>
<comment type="caution">
    <text evidence="2">The sequence shown here is derived from an EMBL/GenBank/DDBJ whole genome shotgun (WGS) entry which is preliminary data.</text>
</comment>
<dbReference type="GO" id="GO:0051225">
    <property type="term" value="P:spindle assembly"/>
    <property type="evidence" value="ECO:0007669"/>
    <property type="project" value="InterPro"/>
</dbReference>
<dbReference type="GO" id="GO:0070652">
    <property type="term" value="C:HAUS complex"/>
    <property type="evidence" value="ECO:0007669"/>
    <property type="project" value="InterPro"/>
</dbReference>
<dbReference type="AlphaFoldDB" id="A0AAW0ZKX5"/>
<dbReference type="Pfam" id="PF14661">
    <property type="entry name" value="HAUS6_N"/>
    <property type="match status" value="1"/>
</dbReference>
<dbReference type="PANTHER" id="PTHR16151">
    <property type="entry name" value="HAUS AUGMIN-LIKE COMPLEX SUBUNIT 6"/>
    <property type="match status" value="1"/>
</dbReference>
<accession>A0AAW0ZKX5</accession>
<sequence>MINESFYKNVFLLMQIVPASYECIKYFKKGMFDKPNTAGFIHVSHYLLSVHNEKRFQKLVIWPILNKTDEKRYRTEIKQYLETLTNENSDINFPPILMSHLLQAGGKKVLILMWKISEISLRAYITRACQTKLLQFPNIGDTKNITETYLTLKSVEKNHTISIFYENTKISLESFKEYMRCISVDLLKVQTAIFETRNNLEKLVATFPVNSLIAKRLIDIDDTEIINSWKESIDQNIKFLNQKNSKLNKLKTLSSTLHNLILILCVNHKILDGRNLPKINNRTWSFCLTGNIQVKCKNYIQLVNDGLYMNGCLVFSILLMKFNQILKQMKYYLKVHKLPDLSNCDQKIIQYCKRIKYMKEMSEELMQQISDNLNNVQCSLQKKTVDYTLDEDLLNFTGLETILNSPKLNLSATYIHEEKISKMILVFSEEGRYKHLFKRYKRNNSFRNSTRYQFNDSTEDITSSWISSQKQLIYKKCSPNKIKVSPTYSRLFSINDARIYSLYKGNRTSSPNRTNITPKKSNIQSPDARMVNIDATIKNIFDLSCQITYLVISLSKS</sequence>
<feature type="domain" description="HAUS augmin-like complex subunit 6 N-terminal" evidence="1">
    <location>
        <begin position="9"/>
        <end position="131"/>
    </location>
</feature>
<dbReference type="GO" id="GO:0008017">
    <property type="term" value="F:microtubule binding"/>
    <property type="evidence" value="ECO:0007669"/>
    <property type="project" value="TreeGrafter"/>
</dbReference>
<dbReference type="EMBL" id="JAWNGG020000175">
    <property type="protein sequence ID" value="KAK9298359.1"/>
    <property type="molecule type" value="Genomic_DNA"/>
</dbReference>
<keyword evidence="3" id="KW-1185">Reference proteome</keyword>
<dbReference type="GO" id="GO:1990498">
    <property type="term" value="C:mitotic spindle microtubule"/>
    <property type="evidence" value="ECO:0007669"/>
    <property type="project" value="TreeGrafter"/>
</dbReference>
<dbReference type="InterPro" id="IPR026797">
    <property type="entry name" value="HAUS_6"/>
</dbReference>
<gene>
    <name evidence="2" type="ORF">QLX08_008270</name>
</gene>
<name>A0AAW0ZKX5_9HYME</name>
<evidence type="ECO:0000259" key="1">
    <source>
        <dbReference type="Pfam" id="PF14661"/>
    </source>
</evidence>
<evidence type="ECO:0000313" key="2">
    <source>
        <dbReference type="EMBL" id="KAK9298359.1"/>
    </source>
</evidence>
<dbReference type="PANTHER" id="PTHR16151:SF2">
    <property type="entry name" value="HAUS AUGMIN-LIKE COMPLEX SUBUNIT 6"/>
    <property type="match status" value="1"/>
</dbReference>
<reference evidence="2 3" key="1">
    <citation type="submission" date="2024-05" db="EMBL/GenBank/DDBJ databases">
        <title>The nuclear and mitochondrial genome assemblies of Tetragonisca angustula (Apidae: Meliponini), a tiny yet remarkable pollinator in the Neotropics.</title>
        <authorList>
            <person name="Ferrari R."/>
            <person name="Ricardo P.C."/>
            <person name="Dias F.C."/>
            <person name="Araujo N.S."/>
            <person name="Soares D.O."/>
            <person name="Zhou Q.-S."/>
            <person name="Zhu C.-D."/>
            <person name="Coutinho L."/>
            <person name="Airas M.C."/>
            <person name="Batista T.M."/>
        </authorList>
    </citation>
    <scope>NUCLEOTIDE SEQUENCE [LARGE SCALE GENOMIC DNA]</scope>
    <source>
        <strain evidence="2">ASF017062</strain>
        <tissue evidence="2">Abdomen</tissue>
    </source>
</reference>
<proteinExistence type="predicted"/>
<dbReference type="InterPro" id="IPR028163">
    <property type="entry name" value="HAUS_6_N"/>
</dbReference>
<protein>
    <recommendedName>
        <fullName evidence="1">HAUS augmin-like complex subunit 6 N-terminal domain-containing protein</fullName>
    </recommendedName>
</protein>
<dbReference type="Proteomes" id="UP001432146">
    <property type="component" value="Unassembled WGS sequence"/>
</dbReference>
<evidence type="ECO:0000313" key="3">
    <source>
        <dbReference type="Proteomes" id="UP001432146"/>
    </source>
</evidence>